<protein>
    <submittedName>
        <fullName evidence="2">Serine hydrolase</fullName>
    </submittedName>
</protein>
<accession>A0ABS6WE92</accession>
<evidence type="ECO:0000313" key="3">
    <source>
        <dbReference type="Proteomes" id="UP000700815"/>
    </source>
</evidence>
<dbReference type="PANTHER" id="PTHR35333:SF3">
    <property type="entry name" value="BETA-LACTAMASE-TYPE TRANSPEPTIDASE FOLD CONTAINING PROTEIN"/>
    <property type="match status" value="1"/>
</dbReference>
<evidence type="ECO:0000259" key="1">
    <source>
        <dbReference type="Pfam" id="PF13354"/>
    </source>
</evidence>
<keyword evidence="3" id="KW-1185">Reference proteome</keyword>
<dbReference type="Pfam" id="PF13354">
    <property type="entry name" value="Beta-lactamase2"/>
    <property type="match status" value="1"/>
</dbReference>
<keyword evidence="2" id="KW-0378">Hydrolase</keyword>
<evidence type="ECO:0000313" key="2">
    <source>
        <dbReference type="EMBL" id="MBW3092050.1"/>
    </source>
</evidence>
<dbReference type="InterPro" id="IPR045155">
    <property type="entry name" value="Beta-lactam_cat"/>
</dbReference>
<dbReference type="GO" id="GO:0016787">
    <property type="term" value="F:hydrolase activity"/>
    <property type="evidence" value="ECO:0007669"/>
    <property type="project" value="UniProtKB-KW"/>
</dbReference>
<dbReference type="PANTHER" id="PTHR35333">
    <property type="entry name" value="BETA-LACTAMASE"/>
    <property type="match status" value="1"/>
</dbReference>
<dbReference type="InterPro" id="IPR000871">
    <property type="entry name" value="Beta-lactam_class-A"/>
</dbReference>
<proteinExistence type="predicted"/>
<dbReference type="EMBL" id="JAHBBH010000006">
    <property type="protein sequence ID" value="MBW3092050.1"/>
    <property type="molecule type" value="Genomic_DNA"/>
</dbReference>
<sequence length="266" mass="28436">MPLISDYSDGTAVISFTLRDAAGNILASRNGDTVYYAASTIKLAVAMAVIEEIDAGNVGWEQTLPATHEFTSAKGGTFSLADDEDEVDVEFPAVGDPMSVRDLVEIMIDRSSNEATNMLLGLIGIPRVQRLCAEFGMDRLHIERLIGDLAARDSGTPNEVTTDELSALLLGAVRGDWTSEENRALLRGALSRQRYDVIATELPAGTPWGSKSGSVDGIEHDAAFIHDPDSDDLLVLAVCTRGYEEQPAQEAIRAVAAAALAMAGRR</sequence>
<dbReference type="RefSeq" id="WP_219058148.1">
    <property type="nucleotide sequence ID" value="NZ_JAHBBH010000006.1"/>
</dbReference>
<reference evidence="2 3" key="1">
    <citation type="submission" date="2021-05" db="EMBL/GenBank/DDBJ databases">
        <title>Phylogenetic classification of ten novel species belonging to the genus Bifidobacterium comprising B. colchicus sp. nov., B. abeli sp. nov., B. bicoloris sp. nov., B. guerezis sp. nov., B. rosaliae sp. nov., B. santillanensis sp. nov., B. argentati sp. nov., B. amazzoni sp. nov., B. pluviali sp. nov., and B. pinnaculum sp. nov.</title>
        <authorList>
            <person name="Lugli G.A."/>
            <person name="Ruiz Garcia L."/>
            <person name="Margolles A."/>
            <person name="Ventura M."/>
        </authorList>
    </citation>
    <scope>NUCLEOTIDE SEQUENCE [LARGE SCALE GENOMIC DNA]</scope>
    <source>
        <strain evidence="2 3">82T10</strain>
    </source>
</reference>
<name>A0ABS6WE92_9BIFI</name>
<feature type="domain" description="Beta-lactamase class A catalytic" evidence="1">
    <location>
        <begin position="17"/>
        <end position="240"/>
    </location>
</feature>
<gene>
    <name evidence="2" type="ORF">KIH79_03590</name>
</gene>
<organism evidence="2 3">
    <name type="scientific">Bifidobacterium miconis</name>
    <dbReference type="NCBI Taxonomy" id="2834435"/>
    <lineage>
        <taxon>Bacteria</taxon>
        <taxon>Bacillati</taxon>
        <taxon>Actinomycetota</taxon>
        <taxon>Actinomycetes</taxon>
        <taxon>Bifidobacteriales</taxon>
        <taxon>Bifidobacteriaceae</taxon>
        <taxon>Bifidobacterium</taxon>
    </lineage>
</organism>
<comment type="caution">
    <text evidence="2">The sequence shown here is derived from an EMBL/GenBank/DDBJ whole genome shotgun (WGS) entry which is preliminary data.</text>
</comment>
<dbReference type="Proteomes" id="UP000700815">
    <property type="component" value="Unassembled WGS sequence"/>
</dbReference>